<dbReference type="Gene3D" id="1.20.120.450">
    <property type="entry name" value="dinb family like domain"/>
    <property type="match status" value="1"/>
</dbReference>
<evidence type="ECO:0000259" key="1">
    <source>
        <dbReference type="Pfam" id="PF12867"/>
    </source>
</evidence>
<dbReference type="InterPro" id="IPR024775">
    <property type="entry name" value="DinB-like"/>
</dbReference>
<keyword evidence="3" id="KW-1185">Reference proteome</keyword>
<dbReference type="Proteomes" id="UP001139103">
    <property type="component" value="Unassembled WGS sequence"/>
</dbReference>
<accession>A0A9X1MLT4</accession>
<evidence type="ECO:0000313" key="3">
    <source>
        <dbReference type="Proteomes" id="UP001139103"/>
    </source>
</evidence>
<organism evidence="2 3">
    <name type="scientific">Blastopirellula sediminis</name>
    <dbReference type="NCBI Taxonomy" id="2894196"/>
    <lineage>
        <taxon>Bacteria</taxon>
        <taxon>Pseudomonadati</taxon>
        <taxon>Planctomycetota</taxon>
        <taxon>Planctomycetia</taxon>
        <taxon>Pirellulales</taxon>
        <taxon>Pirellulaceae</taxon>
        <taxon>Blastopirellula</taxon>
    </lineage>
</organism>
<reference evidence="2" key="1">
    <citation type="submission" date="2021-11" db="EMBL/GenBank/DDBJ databases">
        <title>Genome sequence.</title>
        <authorList>
            <person name="Sun Q."/>
        </authorList>
    </citation>
    <scope>NUCLEOTIDE SEQUENCE</scope>
    <source>
        <strain evidence="2">JC732</strain>
    </source>
</reference>
<feature type="domain" description="DinB-like" evidence="1">
    <location>
        <begin position="15"/>
        <end position="145"/>
    </location>
</feature>
<dbReference type="Pfam" id="PF12867">
    <property type="entry name" value="DinB_2"/>
    <property type="match status" value="1"/>
</dbReference>
<protein>
    <submittedName>
        <fullName evidence="2">DinB family protein</fullName>
    </submittedName>
</protein>
<sequence length="157" mass="17524">MNSAEIIESYLSGAAQLRAAVLGMTREQLIARPVPGKWSTLEVVAHIADFEPIMADRIKRVISHDNPTLLGADENLFAAHLFYHERNIDEELAVVDAIRTSTARTLRQLSADSLNRVGTHSESGILTLEQLIVRATNHITHHVTFIQEKRAAAGWHW</sequence>
<proteinExistence type="predicted"/>
<comment type="caution">
    <text evidence="2">The sequence shown here is derived from an EMBL/GenBank/DDBJ whole genome shotgun (WGS) entry which is preliminary data.</text>
</comment>
<gene>
    <name evidence="2" type="ORF">LOC68_09290</name>
</gene>
<dbReference type="InterPro" id="IPR034660">
    <property type="entry name" value="DinB/YfiT-like"/>
</dbReference>
<name>A0A9X1MLT4_9BACT</name>
<dbReference type="EMBL" id="JAJKFT010000004">
    <property type="protein sequence ID" value="MCC9628590.1"/>
    <property type="molecule type" value="Genomic_DNA"/>
</dbReference>
<evidence type="ECO:0000313" key="2">
    <source>
        <dbReference type="EMBL" id="MCC9628590.1"/>
    </source>
</evidence>
<dbReference type="AlphaFoldDB" id="A0A9X1MLT4"/>
<dbReference type="RefSeq" id="WP_230217995.1">
    <property type="nucleotide sequence ID" value="NZ_JAJKFT010000004.1"/>
</dbReference>
<dbReference type="SUPFAM" id="SSF109854">
    <property type="entry name" value="DinB/YfiT-like putative metalloenzymes"/>
    <property type="match status" value="1"/>
</dbReference>